<reference evidence="3" key="2">
    <citation type="submission" date="2023-05" db="EMBL/GenBank/DDBJ databases">
        <authorList>
            <consortium name="Lawrence Berkeley National Laboratory"/>
            <person name="Steindorff A."/>
            <person name="Hensen N."/>
            <person name="Bonometti L."/>
            <person name="Westerberg I."/>
            <person name="Brannstrom I.O."/>
            <person name="Guillou S."/>
            <person name="Cros-Aarteil S."/>
            <person name="Calhoun S."/>
            <person name="Haridas S."/>
            <person name="Kuo A."/>
            <person name="Mondo S."/>
            <person name="Pangilinan J."/>
            <person name="Riley R."/>
            <person name="Labutti K."/>
            <person name="Andreopoulos B."/>
            <person name="Lipzen A."/>
            <person name="Chen C."/>
            <person name="Yanf M."/>
            <person name="Daum C."/>
            <person name="Ng V."/>
            <person name="Clum A."/>
            <person name="Ohm R."/>
            <person name="Martin F."/>
            <person name="Silar P."/>
            <person name="Natvig D."/>
            <person name="Lalanne C."/>
            <person name="Gautier V."/>
            <person name="Ament-Velasquez S.L."/>
            <person name="Kruys A."/>
            <person name="Hutchinson M.I."/>
            <person name="Powell A.J."/>
            <person name="Barry K."/>
            <person name="Miller A.N."/>
            <person name="Grigoriev I.V."/>
            <person name="Debuchy R."/>
            <person name="Gladieux P."/>
            <person name="Thoren M.H."/>
            <person name="Johannesson H."/>
        </authorList>
    </citation>
    <scope>NUCLEOTIDE SEQUENCE</scope>
    <source>
        <strain evidence="3">PSN293</strain>
    </source>
</reference>
<feature type="region of interest" description="Disordered" evidence="1">
    <location>
        <begin position="24"/>
        <end position="43"/>
    </location>
</feature>
<feature type="transmembrane region" description="Helical" evidence="2">
    <location>
        <begin position="70"/>
        <end position="93"/>
    </location>
</feature>
<dbReference type="AlphaFoldDB" id="A0AAN6Y401"/>
<name>A0AAN6Y401_9PEZI</name>
<proteinExistence type="predicted"/>
<reference evidence="3" key="1">
    <citation type="journal article" date="2023" name="Mol. Phylogenet. Evol.">
        <title>Genome-scale phylogeny and comparative genomics of the fungal order Sordariales.</title>
        <authorList>
            <person name="Hensen N."/>
            <person name="Bonometti L."/>
            <person name="Westerberg I."/>
            <person name="Brannstrom I.O."/>
            <person name="Guillou S."/>
            <person name="Cros-Aarteil S."/>
            <person name="Calhoun S."/>
            <person name="Haridas S."/>
            <person name="Kuo A."/>
            <person name="Mondo S."/>
            <person name="Pangilinan J."/>
            <person name="Riley R."/>
            <person name="LaButti K."/>
            <person name="Andreopoulos B."/>
            <person name="Lipzen A."/>
            <person name="Chen C."/>
            <person name="Yan M."/>
            <person name="Daum C."/>
            <person name="Ng V."/>
            <person name="Clum A."/>
            <person name="Steindorff A."/>
            <person name="Ohm R.A."/>
            <person name="Martin F."/>
            <person name="Silar P."/>
            <person name="Natvig D.O."/>
            <person name="Lalanne C."/>
            <person name="Gautier V."/>
            <person name="Ament-Velasquez S.L."/>
            <person name="Kruys A."/>
            <person name="Hutchinson M.I."/>
            <person name="Powell A.J."/>
            <person name="Barry K."/>
            <person name="Miller A.N."/>
            <person name="Grigoriev I.V."/>
            <person name="Debuchy R."/>
            <person name="Gladieux P."/>
            <person name="Hiltunen Thoren M."/>
            <person name="Johannesson H."/>
        </authorList>
    </citation>
    <scope>NUCLEOTIDE SEQUENCE</scope>
    <source>
        <strain evidence="3">PSN293</strain>
    </source>
</reference>
<dbReference type="EMBL" id="MU858131">
    <property type="protein sequence ID" value="KAK4212253.1"/>
    <property type="molecule type" value="Genomic_DNA"/>
</dbReference>
<evidence type="ECO:0000256" key="1">
    <source>
        <dbReference type="SAM" id="MobiDB-lite"/>
    </source>
</evidence>
<feature type="transmembrane region" description="Helical" evidence="2">
    <location>
        <begin position="113"/>
        <end position="132"/>
    </location>
</feature>
<keyword evidence="4" id="KW-1185">Reference proteome</keyword>
<keyword evidence="2" id="KW-1133">Transmembrane helix</keyword>
<dbReference type="Proteomes" id="UP001301769">
    <property type="component" value="Unassembled WGS sequence"/>
</dbReference>
<organism evidence="3 4">
    <name type="scientific">Rhypophila decipiens</name>
    <dbReference type="NCBI Taxonomy" id="261697"/>
    <lineage>
        <taxon>Eukaryota</taxon>
        <taxon>Fungi</taxon>
        <taxon>Dikarya</taxon>
        <taxon>Ascomycota</taxon>
        <taxon>Pezizomycotina</taxon>
        <taxon>Sordariomycetes</taxon>
        <taxon>Sordariomycetidae</taxon>
        <taxon>Sordariales</taxon>
        <taxon>Naviculisporaceae</taxon>
        <taxon>Rhypophila</taxon>
    </lineage>
</organism>
<evidence type="ECO:0000256" key="2">
    <source>
        <dbReference type="SAM" id="Phobius"/>
    </source>
</evidence>
<comment type="caution">
    <text evidence="3">The sequence shown here is derived from an EMBL/GenBank/DDBJ whole genome shotgun (WGS) entry which is preliminary data.</text>
</comment>
<keyword evidence="2" id="KW-0812">Transmembrane</keyword>
<accession>A0AAN6Y401</accession>
<keyword evidence="2" id="KW-0472">Membrane</keyword>
<protein>
    <submittedName>
        <fullName evidence="3">Uncharacterized protein</fullName>
    </submittedName>
</protein>
<sequence length="198" mass="22378">MAVRHKQMPAQWGLTPRHHTCSREIRQRHHAAQSTIQRKPPASYVTTPRPLDVELANNRSISMDKIHPQVCIVDMIIGGVATASYAFVYGGARSPTRYWVKNGDVRNEVIQDWNGNIIIIIIIIINILLLMMEEMQHLTSMNDLAAISACNTHREILRPGSSSRIGAALQVRYFAPRPSDYPLSQHTPKYLVVSGLYR</sequence>
<gene>
    <name evidence="3" type="ORF">QBC37DRAFT_425318</name>
</gene>
<evidence type="ECO:0000313" key="4">
    <source>
        <dbReference type="Proteomes" id="UP001301769"/>
    </source>
</evidence>
<evidence type="ECO:0000313" key="3">
    <source>
        <dbReference type="EMBL" id="KAK4212253.1"/>
    </source>
</evidence>